<feature type="domain" description="SH2" evidence="3">
    <location>
        <begin position="24"/>
        <end position="91"/>
    </location>
</feature>
<keyword evidence="5" id="KW-1185">Reference proteome</keyword>
<dbReference type="GeneTree" id="ENSGT00940000159107"/>
<dbReference type="InterPro" id="IPR036860">
    <property type="entry name" value="SH2_dom_sf"/>
</dbReference>
<evidence type="ECO:0000313" key="4">
    <source>
        <dbReference type="Ensembl" id="ENSORLP00000030231.1"/>
    </source>
</evidence>
<proteinExistence type="predicted"/>
<protein>
    <recommendedName>
        <fullName evidence="3">SH2 domain-containing protein</fullName>
    </recommendedName>
</protein>
<dbReference type="Proteomes" id="UP000001038">
    <property type="component" value="Chromosome 11"/>
</dbReference>
<keyword evidence="1 2" id="KW-0727">SH2 domain</keyword>
<dbReference type="AlphaFoldDB" id="A0A3B3HEL7"/>
<evidence type="ECO:0000259" key="3">
    <source>
        <dbReference type="PROSITE" id="PS50001"/>
    </source>
</evidence>
<dbReference type="Gene3D" id="3.30.505.10">
    <property type="entry name" value="SH2 domain"/>
    <property type="match status" value="1"/>
</dbReference>
<dbReference type="SMART" id="SM00252">
    <property type="entry name" value="SH2"/>
    <property type="match status" value="1"/>
</dbReference>
<sequence>QDRRDPPLQSLICASDAVRSFTDWYHGYLTRQEAEFLLQSCKEASFLVRSSSAFSIGCVHIIVPQTKENGYTLDRSSCLFPSSIPEVVYHYCPKHLPNTGAEQMILLHRSHLGRCR</sequence>
<evidence type="ECO:0000256" key="1">
    <source>
        <dbReference type="ARBA" id="ARBA00022999"/>
    </source>
</evidence>
<dbReference type="InParanoid" id="A0A3B3HEL7"/>
<reference evidence="4" key="3">
    <citation type="submission" date="2025-09" db="UniProtKB">
        <authorList>
            <consortium name="Ensembl"/>
        </authorList>
    </citation>
    <scope>IDENTIFICATION</scope>
    <source>
        <strain evidence="4">Hd-rR</strain>
    </source>
</reference>
<reference evidence="4 5" key="1">
    <citation type="journal article" date="2007" name="Nature">
        <title>The medaka draft genome and insights into vertebrate genome evolution.</title>
        <authorList>
            <person name="Kasahara M."/>
            <person name="Naruse K."/>
            <person name="Sasaki S."/>
            <person name="Nakatani Y."/>
            <person name="Qu W."/>
            <person name="Ahsan B."/>
            <person name="Yamada T."/>
            <person name="Nagayasu Y."/>
            <person name="Doi K."/>
            <person name="Kasai Y."/>
            <person name="Jindo T."/>
            <person name="Kobayashi D."/>
            <person name="Shimada A."/>
            <person name="Toyoda A."/>
            <person name="Kuroki Y."/>
            <person name="Fujiyama A."/>
            <person name="Sasaki T."/>
            <person name="Shimizu A."/>
            <person name="Asakawa S."/>
            <person name="Shimizu N."/>
            <person name="Hashimoto S."/>
            <person name="Yang J."/>
            <person name="Lee Y."/>
            <person name="Matsushima K."/>
            <person name="Sugano S."/>
            <person name="Sakaizumi M."/>
            <person name="Narita T."/>
            <person name="Ohishi K."/>
            <person name="Haga S."/>
            <person name="Ohta F."/>
            <person name="Nomoto H."/>
            <person name="Nogata K."/>
            <person name="Morishita T."/>
            <person name="Endo T."/>
            <person name="Shin-I T."/>
            <person name="Takeda H."/>
            <person name="Morishita S."/>
            <person name="Kohara Y."/>
        </authorList>
    </citation>
    <scope>NUCLEOTIDE SEQUENCE [LARGE SCALE GENOMIC DNA]</scope>
    <source>
        <strain evidence="4 5">Hd-rR</strain>
    </source>
</reference>
<reference evidence="4" key="2">
    <citation type="submission" date="2025-08" db="UniProtKB">
        <authorList>
            <consortium name="Ensembl"/>
        </authorList>
    </citation>
    <scope>IDENTIFICATION</scope>
    <source>
        <strain evidence="4">Hd-rR</strain>
    </source>
</reference>
<evidence type="ECO:0000256" key="2">
    <source>
        <dbReference type="PROSITE-ProRule" id="PRU00191"/>
    </source>
</evidence>
<name>A0A3B3HEL7_ORYLA</name>
<organism evidence="4 5">
    <name type="scientific">Oryzias latipes</name>
    <name type="common">Japanese rice fish</name>
    <name type="synonym">Japanese killifish</name>
    <dbReference type="NCBI Taxonomy" id="8090"/>
    <lineage>
        <taxon>Eukaryota</taxon>
        <taxon>Metazoa</taxon>
        <taxon>Chordata</taxon>
        <taxon>Craniata</taxon>
        <taxon>Vertebrata</taxon>
        <taxon>Euteleostomi</taxon>
        <taxon>Actinopterygii</taxon>
        <taxon>Neopterygii</taxon>
        <taxon>Teleostei</taxon>
        <taxon>Neoteleostei</taxon>
        <taxon>Acanthomorphata</taxon>
        <taxon>Ovalentaria</taxon>
        <taxon>Atherinomorphae</taxon>
        <taxon>Beloniformes</taxon>
        <taxon>Adrianichthyidae</taxon>
        <taxon>Oryziinae</taxon>
        <taxon>Oryzias</taxon>
    </lineage>
</organism>
<dbReference type="PANTHER" id="PTHR15127:SF29">
    <property type="entry name" value="SH2 DOMAIN-CONTAINING ADAPTER PROTEIN E"/>
    <property type="match status" value="1"/>
</dbReference>
<accession>A0A3B3HEL7</accession>
<dbReference type="Ensembl" id="ENSORLT00000039478.1">
    <property type="protein sequence ID" value="ENSORLP00000030231.1"/>
    <property type="gene ID" value="ENSORLG00000029460.1"/>
</dbReference>
<dbReference type="Pfam" id="PF00017">
    <property type="entry name" value="SH2"/>
    <property type="match status" value="1"/>
</dbReference>
<dbReference type="PROSITE" id="PS50001">
    <property type="entry name" value="SH2"/>
    <property type="match status" value="1"/>
</dbReference>
<dbReference type="SUPFAM" id="SSF55550">
    <property type="entry name" value="SH2 domain"/>
    <property type="match status" value="1"/>
</dbReference>
<dbReference type="InterPro" id="IPR051846">
    <property type="entry name" value="SH2_domain_adapters"/>
</dbReference>
<evidence type="ECO:0000313" key="5">
    <source>
        <dbReference type="Proteomes" id="UP000001038"/>
    </source>
</evidence>
<dbReference type="PRINTS" id="PR00401">
    <property type="entry name" value="SH2DOMAIN"/>
</dbReference>
<dbReference type="InterPro" id="IPR000980">
    <property type="entry name" value="SH2"/>
</dbReference>
<dbReference type="Bgee" id="ENSORLG00000029460">
    <property type="expression patterns" value="Expressed in heart and 11 other cell types or tissues"/>
</dbReference>
<dbReference type="PANTHER" id="PTHR15127">
    <property type="entry name" value="HEAVYWEIGHT, ISOFORM A"/>
    <property type="match status" value="1"/>
</dbReference>